<dbReference type="GO" id="GO:0042802">
    <property type="term" value="F:identical protein binding"/>
    <property type="evidence" value="ECO:0007669"/>
    <property type="project" value="UniProtKB-ARBA"/>
</dbReference>
<dbReference type="PANTHER" id="PTHR36432">
    <property type="match status" value="1"/>
</dbReference>
<organism evidence="9 10">
    <name type="scientific">Marinococcus halophilus</name>
    <dbReference type="NCBI Taxonomy" id="1371"/>
    <lineage>
        <taxon>Bacteria</taxon>
        <taxon>Bacillati</taxon>
        <taxon>Bacillota</taxon>
        <taxon>Bacilli</taxon>
        <taxon>Bacillales</taxon>
        <taxon>Bacillaceae</taxon>
        <taxon>Marinococcus</taxon>
    </lineage>
</organism>
<keyword evidence="6" id="KW-0804">Transcription</keyword>
<dbReference type="STRING" id="1371.GCA_900166605_00036"/>
<evidence type="ECO:0000259" key="8">
    <source>
        <dbReference type="PROSITE" id="PS51740"/>
    </source>
</evidence>
<keyword evidence="10" id="KW-1185">Reference proteome</keyword>
<dbReference type="SMART" id="SM00966">
    <property type="entry name" value="SpoVT_AbrB"/>
    <property type="match status" value="1"/>
</dbReference>
<keyword evidence="4 7" id="KW-0238">DNA-binding</keyword>
<dbReference type="InterPro" id="IPR052731">
    <property type="entry name" value="B_subtilis_Trans_State_Reg"/>
</dbReference>
<dbReference type="NCBIfam" id="TIGR01439">
    <property type="entry name" value="lp_hng_hel_AbrB"/>
    <property type="match status" value="1"/>
</dbReference>
<accession>A0A510Y8V1</accession>
<dbReference type="PANTHER" id="PTHR36432:SF4">
    <property type="entry name" value="TRANSITION STATE REGULATOR ABH-RELATED"/>
    <property type="match status" value="1"/>
</dbReference>
<keyword evidence="5" id="KW-0010">Activator</keyword>
<keyword evidence="1" id="KW-0678">Repressor</keyword>
<dbReference type="GO" id="GO:0003677">
    <property type="term" value="F:DNA binding"/>
    <property type="evidence" value="ECO:0007669"/>
    <property type="project" value="UniProtKB-UniRule"/>
</dbReference>
<feature type="domain" description="SpoVT-AbrB" evidence="8">
    <location>
        <begin position="5"/>
        <end position="50"/>
    </location>
</feature>
<dbReference type="Proteomes" id="UP000321051">
    <property type="component" value="Unassembled WGS sequence"/>
</dbReference>
<dbReference type="InterPro" id="IPR040678">
    <property type="entry name" value="AbrB_C"/>
</dbReference>
<evidence type="ECO:0000256" key="5">
    <source>
        <dbReference type="ARBA" id="ARBA00023159"/>
    </source>
</evidence>
<dbReference type="EMBL" id="BJUN01000019">
    <property type="protein sequence ID" value="GEK59779.1"/>
    <property type="molecule type" value="Genomic_DNA"/>
</dbReference>
<keyword evidence="2" id="KW-0749">Sporulation</keyword>
<dbReference type="PROSITE" id="PS51740">
    <property type="entry name" value="SPOVT_ABRB"/>
    <property type="match status" value="1"/>
</dbReference>
<name>A0A510Y8V1_MARHA</name>
<evidence type="ECO:0000256" key="2">
    <source>
        <dbReference type="ARBA" id="ARBA00022969"/>
    </source>
</evidence>
<dbReference type="SUPFAM" id="SSF89447">
    <property type="entry name" value="AbrB/MazE/MraZ-like"/>
    <property type="match status" value="1"/>
</dbReference>
<dbReference type="AlphaFoldDB" id="A0A510Y8V1"/>
<gene>
    <name evidence="9" type="ORF">MHA01_26840</name>
</gene>
<evidence type="ECO:0000256" key="3">
    <source>
        <dbReference type="ARBA" id="ARBA00023015"/>
    </source>
</evidence>
<dbReference type="InterPro" id="IPR037914">
    <property type="entry name" value="SpoVT-AbrB_sf"/>
</dbReference>
<dbReference type="InterPro" id="IPR007159">
    <property type="entry name" value="SpoVT-AbrB_dom"/>
</dbReference>
<evidence type="ECO:0000313" key="9">
    <source>
        <dbReference type="EMBL" id="GEK59779.1"/>
    </source>
</evidence>
<sequence length="97" mass="10964">MKSTGIVRKVDELGRVVIPIELRRTLEIQEKDALEIYVDHDRIVLKKYKPNMTCQVTGEVSDDNLSLADGKIILSPEGAESIIKDLQEYVQNHKSNA</sequence>
<protein>
    <submittedName>
        <fullName evidence="9">Transition state regulator Abh</fullName>
    </submittedName>
</protein>
<dbReference type="GO" id="GO:0030435">
    <property type="term" value="P:sporulation resulting in formation of a cellular spore"/>
    <property type="evidence" value="ECO:0007669"/>
    <property type="project" value="UniProtKB-KW"/>
</dbReference>
<evidence type="ECO:0000313" key="10">
    <source>
        <dbReference type="Proteomes" id="UP000321051"/>
    </source>
</evidence>
<dbReference type="Pfam" id="PF18277">
    <property type="entry name" value="AbrB_C"/>
    <property type="match status" value="1"/>
</dbReference>
<dbReference type="OrthoDB" id="9782993at2"/>
<evidence type="ECO:0000256" key="1">
    <source>
        <dbReference type="ARBA" id="ARBA00022491"/>
    </source>
</evidence>
<comment type="caution">
    <text evidence="9">The sequence shown here is derived from an EMBL/GenBank/DDBJ whole genome shotgun (WGS) entry which is preliminary data.</text>
</comment>
<dbReference type="Pfam" id="PF04014">
    <property type="entry name" value="MazE_antitoxin"/>
    <property type="match status" value="1"/>
</dbReference>
<reference evidence="9 10" key="1">
    <citation type="submission" date="2019-07" db="EMBL/GenBank/DDBJ databases">
        <title>Whole genome shotgun sequence of Marinococcus halophilus NBRC 102359.</title>
        <authorList>
            <person name="Hosoyama A."/>
            <person name="Uohara A."/>
            <person name="Ohji S."/>
            <person name="Ichikawa N."/>
        </authorList>
    </citation>
    <scope>NUCLEOTIDE SEQUENCE [LARGE SCALE GENOMIC DNA]</scope>
    <source>
        <strain evidence="9 10">NBRC 102359</strain>
    </source>
</reference>
<evidence type="ECO:0000256" key="7">
    <source>
        <dbReference type="PROSITE-ProRule" id="PRU01076"/>
    </source>
</evidence>
<proteinExistence type="predicted"/>
<dbReference type="Gene3D" id="2.10.260.10">
    <property type="match status" value="1"/>
</dbReference>
<evidence type="ECO:0000256" key="6">
    <source>
        <dbReference type="ARBA" id="ARBA00023163"/>
    </source>
</evidence>
<dbReference type="FunFam" id="2.10.260.10:FF:000001">
    <property type="entry name" value="Stage V sporulation protein T"/>
    <property type="match status" value="1"/>
</dbReference>
<evidence type="ECO:0000256" key="4">
    <source>
        <dbReference type="ARBA" id="ARBA00023125"/>
    </source>
</evidence>
<dbReference type="RefSeq" id="WP_079474407.1">
    <property type="nucleotide sequence ID" value="NZ_BJUN01000019.1"/>
</dbReference>
<keyword evidence="3" id="KW-0805">Transcription regulation</keyword>